<protein>
    <submittedName>
        <fullName evidence="2">Uncharacterized protein</fullName>
    </submittedName>
</protein>
<dbReference type="EMBL" id="JAEIJD010000004">
    <property type="protein sequence ID" value="MBI6629725.1"/>
    <property type="molecule type" value="Genomic_DNA"/>
</dbReference>
<dbReference type="RefSeq" id="WP_198685745.1">
    <property type="nucleotide sequence ID" value="NZ_JAEIJD010000004.1"/>
</dbReference>
<dbReference type="AlphaFoldDB" id="A0A934M073"/>
<name>A0A934M073_9RHOB</name>
<feature type="compositionally biased region" description="Polar residues" evidence="1">
    <location>
        <begin position="8"/>
        <end position="20"/>
    </location>
</feature>
<evidence type="ECO:0000256" key="1">
    <source>
        <dbReference type="SAM" id="MobiDB-lite"/>
    </source>
</evidence>
<evidence type="ECO:0000313" key="3">
    <source>
        <dbReference type="Proteomes" id="UP000613255"/>
    </source>
</evidence>
<proteinExistence type="predicted"/>
<accession>A0A934M073</accession>
<reference evidence="2" key="1">
    <citation type="submission" date="2020-12" db="EMBL/GenBank/DDBJ databases">
        <title>Pontibaca salina gen. nov., sp. nov., isolated from marine sediment.</title>
        <authorList>
            <person name="Bo J."/>
            <person name="Wang S."/>
            <person name="Song X."/>
            <person name="Du Z."/>
        </authorList>
    </citation>
    <scope>NUCLEOTIDE SEQUENCE</scope>
    <source>
        <strain evidence="2">S1109L</strain>
    </source>
</reference>
<evidence type="ECO:0000313" key="2">
    <source>
        <dbReference type="EMBL" id="MBI6629725.1"/>
    </source>
</evidence>
<gene>
    <name evidence="2" type="ORF">JAO82_07475</name>
</gene>
<sequence>MILHADKISNQGEPTMNSNFDGQMIRRGTIMLGYHNGAEGGDVLSEDGEVLGTWYMDEEEWSHFTIEGHTEISSSAPSPWMLQDVIADWYEKKPSV</sequence>
<feature type="region of interest" description="Disordered" evidence="1">
    <location>
        <begin position="1"/>
        <end position="20"/>
    </location>
</feature>
<keyword evidence="3" id="KW-1185">Reference proteome</keyword>
<comment type="caution">
    <text evidence="2">The sequence shown here is derived from an EMBL/GenBank/DDBJ whole genome shotgun (WGS) entry which is preliminary data.</text>
</comment>
<dbReference type="Proteomes" id="UP000613255">
    <property type="component" value="Unassembled WGS sequence"/>
</dbReference>
<organism evidence="2 3">
    <name type="scientific">Pontibaca salina</name>
    <dbReference type="NCBI Taxonomy" id="2795731"/>
    <lineage>
        <taxon>Bacteria</taxon>
        <taxon>Pseudomonadati</taxon>
        <taxon>Pseudomonadota</taxon>
        <taxon>Alphaproteobacteria</taxon>
        <taxon>Rhodobacterales</taxon>
        <taxon>Roseobacteraceae</taxon>
        <taxon>Pontibaca</taxon>
    </lineage>
</organism>